<dbReference type="Gene3D" id="2.60.120.10">
    <property type="entry name" value="Jelly Rolls"/>
    <property type="match status" value="1"/>
</dbReference>
<evidence type="ECO:0000256" key="2">
    <source>
        <dbReference type="ARBA" id="ARBA00022596"/>
    </source>
</evidence>
<dbReference type="Proteomes" id="UP001142374">
    <property type="component" value="Unassembled WGS sequence"/>
</dbReference>
<comment type="catalytic activity">
    <reaction evidence="1 9">
        <text>1,2-dihydroxy-5-(methylsulfanyl)pent-1-en-3-one + O2 = 4-methylsulfanyl-2-oxobutanoate + formate + 2 H(+)</text>
        <dbReference type="Rhea" id="RHEA:24504"/>
        <dbReference type="ChEBI" id="CHEBI:15378"/>
        <dbReference type="ChEBI" id="CHEBI:15379"/>
        <dbReference type="ChEBI" id="CHEBI:15740"/>
        <dbReference type="ChEBI" id="CHEBI:16723"/>
        <dbReference type="ChEBI" id="CHEBI:49252"/>
        <dbReference type="EC" id="1.13.11.54"/>
    </reaction>
</comment>
<name>A0A9X2LEB7_9ACTN</name>
<keyword evidence="6 9" id="KW-0560">Oxidoreductase</keyword>
<dbReference type="Pfam" id="PF03079">
    <property type="entry name" value="ARD"/>
    <property type="match status" value="1"/>
</dbReference>
<feature type="binding site" evidence="9">
    <location>
        <position position="147"/>
    </location>
    <ligand>
        <name>Ni(2+)</name>
        <dbReference type="ChEBI" id="CHEBI:49786"/>
    </ligand>
</feature>
<dbReference type="InterPro" id="IPR014710">
    <property type="entry name" value="RmlC-like_jellyroll"/>
</dbReference>
<dbReference type="InterPro" id="IPR004313">
    <property type="entry name" value="ARD"/>
</dbReference>
<evidence type="ECO:0000256" key="8">
    <source>
        <dbReference type="ARBA" id="ARBA00023167"/>
    </source>
</evidence>
<evidence type="ECO:0000256" key="3">
    <source>
        <dbReference type="ARBA" id="ARBA00022605"/>
    </source>
</evidence>
<dbReference type="InterPro" id="IPR011051">
    <property type="entry name" value="RmlC_Cupin_sf"/>
</dbReference>
<feature type="binding site" evidence="9">
    <location>
        <position position="109"/>
    </location>
    <ligand>
        <name>Ni(2+)</name>
        <dbReference type="ChEBI" id="CHEBI:49786"/>
    </ligand>
</feature>
<evidence type="ECO:0000313" key="11">
    <source>
        <dbReference type="Proteomes" id="UP001142374"/>
    </source>
</evidence>
<comment type="caution">
    <text evidence="10">The sequence shown here is derived from an EMBL/GenBank/DDBJ whole genome shotgun (WGS) entry which is preliminary data.</text>
</comment>
<keyword evidence="11" id="KW-1185">Reference proteome</keyword>
<keyword evidence="2 9" id="KW-0533">Nickel</keyword>
<dbReference type="GO" id="GO:0019284">
    <property type="term" value="P:L-methionine salvage from S-adenosylmethionine"/>
    <property type="evidence" value="ECO:0007669"/>
    <property type="project" value="InterPro"/>
</dbReference>
<gene>
    <name evidence="9" type="primary">mtnD</name>
    <name evidence="10" type="ORF">NQU55_06910</name>
</gene>
<comment type="subunit">
    <text evidence="9">Monomer.</text>
</comment>
<keyword evidence="8 9" id="KW-0486">Methionine biosynthesis</keyword>
<evidence type="ECO:0000256" key="1">
    <source>
        <dbReference type="ARBA" id="ARBA00000428"/>
    </source>
</evidence>
<dbReference type="PANTHER" id="PTHR23418:SF0">
    <property type="entry name" value="ACIREDUCTONE DIOXYGENASE"/>
    <property type="match status" value="1"/>
</dbReference>
<feature type="binding site" evidence="9">
    <location>
        <position position="104"/>
    </location>
    <ligand>
        <name>Ni(2+)</name>
        <dbReference type="ChEBI" id="CHEBI:49786"/>
    </ligand>
</feature>
<feature type="site" description="Important to generate the dianion" evidence="9">
    <location>
        <position position="111"/>
    </location>
</feature>
<comment type="catalytic activity">
    <reaction evidence="9">
        <text>1,2-dihydroxy-5-(methylsulfanyl)pent-1-en-3-one + O2 = 3-(methylsulfanyl)propanoate + CO + formate + 2 H(+)</text>
        <dbReference type="Rhea" id="RHEA:14161"/>
        <dbReference type="ChEBI" id="CHEBI:15378"/>
        <dbReference type="ChEBI" id="CHEBI:15379"/>
        <dbReference type="ChEBI" id="CHEBI:15740"/>
        <dbReference type="ChEBI" id="CHEBI:17245"/>
        <dbReference type="ChEBI" id="CHEBI:49016"/>
        <dbReference type="ChEBI" id="CHEBI:49252"/>
        <dbReference type="EC" id="1.13.11.53"/>
    </reaction>
</comment>
<keyword evidence="7 9" id="KW-0408">Iron</keyword>
<feature type="binding site" evidence="9">
    <location>
        <position position="109"/>
    </location>
    <ligand>
        <name>Fe(2+)</name>
        <dbReference type="ChEBI" id="CHEBI:29033"/>
    </ligand>
</feature>
<feature type="binding site" evidence="9">
    <location>
        <position position="104"/>
    </location>
    <ligand>
        <name>Fe(2+)</name>
        <dbReference type="ChEBI" id="CHEBI:29033"/>
    </ligand>
</feature>
<protein>
    <recommendedName>
        <fullName evidence="9">Acireductone dioxygenase</fullName>
    </recommendedName>
    <alternativeName>
        <fullName evidence="9">1,2-dihydroxy-3-keto-5-methylthiopentene dioxygenase</fullName>
        <shortName evidence="9">DHK-MTPene dioxygenase</shortName>
    </alternativeName>
    <alternativeName>
        <fullName evidence="9">Acireductone dioxygenase (Fe(2+)-requiring)</fullName>
        <shortName evidence="9">ARD'</shortName>
        <shortName evidence="9">Fe-ARD</shortName>
        <ecNumber evidence="9">1.13.11.54</ecNumber>
    </alternativeName>
    <alternativeName>
        <fullName evidence="9">Acireductone dioxygenase (Ni(2+)-requiring)</fullName>
        <shortName evidence="9">ARD</shortName>
        <shortName evidence="9">Ni-ARD</shortName>
        <ecNumber evidence="9">1.13.11.53</ecNumber>
    </alternativeName>
</protein>
<evidence type="ECO:0000256" key="7">
    <source>
        <dbReference type="ARBA" id="ARBA00023004"/>
    </source>
</evidence>
<feature type="binding site" evidence="9">
    <location>
        <position position="102"/>
    </location>
    <ligand>
        <name>Fe(2+)</name>
        <dbReference type="ChEBI" id="CHEBI:29033"/>
    </ligand>
</feature>
<keyword evidence="3 9" id="KW-0028">Amino-acid biosynthesis</keyword>
<comment type="cofactor">
    <cofactor evidence="9">
        <name>Ni(2+)</name>
        <dbReference type="ChEBI" id="CHEBI:49786"/>
    </cofactor>
    <text evidence="9">Binds 1 nickel ion per monomer.</text>
</comment>
<comment type="cofactor">
    <cofactor evidence="9">
        <name>Fe(2+)</name>
        <dbReference type="ChEBI" id="CHEBI:29033"/>
    </cofactor>
    <text evidence="9">Binds 1 Fe(2+) cation per monomer.</text>
</comment>
<keyword evidence="4 9" id="KW-0479">Metal-binding</keyword>
<feature type="binding site" evidence="9">
    <location>
        <position position="147"/>
    </location>
    <ligand>
        <name>Fe(2+)</name>
        <dbReference type="ChEBI" id="CHEBI:29033"/>
    </ligand>
</feature>
<evidence type="ECO:0000313" key="10">
    <source>
        <dbReference type="EMBL" id="MCQ8769511.1"/>
    </source>
</evidence>
<dbReference type="EC" id="1.13.11.54" evidence="9"/>
<feature type="site" description="May play a role in metal incorporation in vivo" evidence="9">
    <location>
        <position position="101"/>
    </location>
</feature>
<reference evidence="10" key="1">
    <citation type="submission" date="2022-06" db="EMBL/GenBank/DDBJ databases">
        <title>WGS of actinobacteria.</title>
        <authorList>
            <person name="Thawai C."/>
        </authorList>
    </citation>
    <scope>NUCLEOTIDE SEQUENCE</scope>
    <source>
        <strain evidence="10">AA8</strain>
    </source>
</reference>
<dbReference type="GO" id="GO:0019509">
    <property type="term" value="P:L-methionine salvage from methylthioadenosine"/>
    <property type="evidence" value="ECO:0007669"/>
    <property type="project" value="UniProtKB-UniRule"/>
</dbReference>
<sequence length="194" mass="20693">MTLLTTWPESGPQTLLLRTGETARIAAALAPAGVRFERWPVRGGVPAGASAEAVLAAYAPEVGRLTAEEGFAAVDVVALHPDGSPGRPAKAAAAREKFLAEHTHDDDDEIRFFVAGAGVFYLHVDGLVHAVRCERGDLLGVPRGTRHWFDMGTVPSFTAIRFFHVPDGWAASFTGSDIASRFPSFDELRAGRAA</sequence>
<dbReference type="HAMAP" id="MF_01682">
    <property type="entry name" value="Salvage_MtnD"/>
    <property type="match status" value="1"/>
</dbReference>
<dbReference type="PANTHER" id="PTHR23418">
    <property type="entry name" value="ACIREDUCTONE DIOXYGENASE"/>
    <property type="match status" value="1"/>
</dbReference>
<dbReference type="RefSeq" id="WP_168095299.1">
    <property type="nucleotide sequence ID" value="NZ_JAATER010000389.1"/>
</dbReference>
<comment type="similarity">
    <text evidence="9">Belongs to the acireductone dioxygenase (ARD) family.</text>
</comment>
<dbReference type="CDD" id="cd02232">
    <property type="entry name" value="cupin_ARD"/>
    <property type="match status" value="1"/>
</dbReference>
<dbReference type="EMBL" id="JANIID010000004">
    <property type="protein sequence ID" value="MCQ8769511.1"/>
    <property type="molecule type" value="Genomic_DNA"/>
</dbReference>
<organism evidence="10 11">
    <name type="scientific">Streptomyces telluris</name>
    <dbReference type="NCBI Taxonomy" id="2720021"/>
    <lineage>
        <taxon>Bacteria</taxon>
        <taxon>Bacillati</taxon>
        <taxon>Actinomycetota</taxon>
        <taxon>Actinomycetes</taxon>
        <taxon>Kitasatosporales</taxon>
        <taxon>Streptomycetaceae</taxon>
        <taxon>Streptomyces</taxon>
    </lineage>
</organism>
<dbReference type="GO" id="GO:0016151">
    <property type="term" value="F:nickel cation binding"/>
    <property type="evidence" value="ECO:0007669"/>
    <property type="project" value="UniProtKB-UniRule"/>
</dbReference>
<accession>A0A9X2LEB7</accession>
<feature type="site" description="May play a role in transmitting local conformational changes" evidence="9">
    <location>
        <position position="107"/>
    </location>
</feature>
<comment type="pathway">
    <text evidence="9">Amino-acid biosynthesis; L-methionine biosynthesis via salvage pathway; L-methionine from S-methyl-5-thio-alpha-D-ribose 1-phosphate: step 5/6.</text>
</comment>
<dbReference type="AlphaFoldDB" id="A0A9X2LEB7"/>
<feature type="binding site" evidence="9">
    <location>
        <position position="102"/>
    </location>
    <ligand>
        <name>Ni(2+)</name>
        <dbReference type="ChEBI" id="CHEBI:49786"/>
    </ligand>
</feature>
<dbReference type="GO" id="GO:0010309">
    <property type="term" value="F:acireductone dioxygenase [iron(II)-requiring] activity"/>
    <property type="evidence" value="ECO:0007669"/>
    <property type="project" value="UniProtKB-UniRule"/>
</dbReference>
<keyword evidence="5 9" id="KW-0223">Dioxygenase</keyword>
<evidence type="ECO:0000256" key="9">
    <source>
        <dbReference type="HAMAP-Rule" id="MF_01682"/>
    </source>
</evidence>
<dbReference type="GO" id="GO:0010308">
    <property type="term" value="F:acireductone dioxygenase (Ni2+-requiring) activity"/>
    <property type="evidence" value="ECO:0007669"/>
    <property type="project" value="UniProtKB-UniRule"/>
</dbReference>
<dbReference type="SUPFAM" id="SSF51182">
    <property type="entry name" value="RmlC-like cupins"/>
    <property type="match status" value="1"/>
</dbReference>
<dbReference type="EC" id="1.13.11.53" evidence="9"/>
<proteinExistence type="inferred from homology"/>
<dbReference type="GO" id="GO:0005506">
    <property type="term" value="F:iron ion binding"/>
    <property type="evidence" value="ECO:0007669"/>
    <property type="project" value="UniProtKB-UniRule"/>
</dbReference>
<evidence type="ECO:0000256" key="5">
    <source>
        <dbReference type="ARBA" id="ARBA00022964"/>
    </source>
</evidence>
<comment type="function">
    <text evidence="9">Catalyzes 2 different reactions between oxygene and the acireductone 1,2-dihydroxy-3-keto-5-methylthiopentene (DHK-MTPene) depending upon the metal bound in the active site. Fe-containing acireductone dioxygenase (Fe-ARD) produces formate and 2-keto-4-methylthiobutyrate (KMTB), the alpha-ketoacid precursor of methionine in the methionine recycle pathway. Ni-containing acireductone dioxygenase (Ni-ARD) produces methylthiopropionate, carbon monoxide and formate, and does not lie on the methionine recycle pathway.</text>
</comment>
<dbReference type="InterPro" id="IPR023956">
    <property type="entry name" value="ARD_bac"/>
</dbReference>
<evidence type="ECO:0000256" key="4">
    <source>
        <dbReference type="ARBA" id="ARBA00022723"/>
    </source>
</evidence>
<evidence type="ECO:0000256" key="6">
    <source>
        <dbReference type="ARBA" id="ARBA00023002"/>
    </source>
</evidence>